<dbReference type="Gene3D" id="2.170.16.10">
    <property type="entry name" value="Hedgehog/Intein (Hint) domain"/>
    <property type="match status" value="1"/>
</dbReference>
<sequence length="221" mass="24307">MADGTHKPINQVQVGDWVTATDPETGQTGPRLVLDLIRSNGNKGLVEITVEIVDGRGHANGMVITTDKHPFWASGLHRWVNATELQTGMVLQTSAGAHVRISAVKKWTERQQVYNLSVAGIPTFFVRGTGVDLLVHNSPCNRWGVGGKAPNAPSKRNPDGGMSPDRETAVKRAREKMKEHDTSVFREECGTGKLPHVHVDVYNNKGQVIETWHYPYPNQAC</sequence>
<dbReference type="EMBL" id="BAAAZR010000008">
    <property type="protein sequence ID" value="GAA3815192.1"/>
    <property type="molecule type" value="Genomic_DNA"/>
</dbReference>
<dbReference type="PROSITE" id="PS50818">
    <property type="entry name" value="INTEIN_C_TER"/>
    <property type="match status" value="1"/>
</dbReference>
<dbReference type="Proteomes" id="UP001500888">
    <property type="component" value="Unassembled WGS sequence"/>
</dbReference>
<dbReference type="InterPro" id="IPR036844">
    <property type="entry name" value="Hint_dom_sf"/>
</dbReference>
<keyword evidence="3" id="KW-1185">Reference proteome</keyword>
<dbReference type="InterPro" id="IPR030934">
    <property type="entry name" value="Intein_C"/>
</dbReference>
<organism evidence="2 3">
    <name type="scientific">Sphaerisporangium flaviroseum</name>
    <dbReference type="NCBI Taxonomy" id="509199"/>
    <lineage>
        <taxon>Bacteria</taxon>
        <taxon>Bacillati</taxon>
        <taxon>Actinomycetota</taxon>
        <taxon>Actinomycetes</taxon>
        <taxon>Streptosporangiales</taxon>
        <taxon>Streptosporangiaceae</taxon>
        <taxon>Sphaerisporangium</taxon>
    </lineage>
</organism>
<dbReference type="SUPFAM" id="SSF51294">
    <property type="entry name" value="Hedgehog/intein (Hint) domain"/>
    <property type="match status" value="1"/>
</dbReference>
<evidence type="ECO:0008006" key="4">
    <source>
        <dbReference type="Google" id="ProtNLM"/>
    </source>
</evidence>
<evidence type="ECO:0000313" key="3">
    <source>
        <dbReference type="Proteomes" id="UP001500888"/>
    </source>
</evidence>
<name>A0ABP7ICS7_9ACTN</name>
<gene>
    <name evidence="2" type="ORF">GCM10022226_39990</name>
</gene>
<evidence type="ECO:0000256" key="1">
    <source>
        <dbReference type="SAM" id="MobiDB-lite"/>
    </source>
</evidence>
<dbReference type="Pfam" id="PF07591">
    <property type="entry name" value="PT-HINT"/>
    <property type="match status" value="1"/>
</dbReference>
<dbReference type="CDD" id="cd00081">
    <property type="entry name" value="Hint"/>
    <property type="match status" value="1"/>
</dbReference>
<feature type="region of interest" description="Disordered" evidence="1">
    <location>
        <begin position="145"/>
        <end position="166"/>
    </location>
</feature>
<reference evidence="3" key="1">
    <citation type="journal article" date="2019" name="Int. J. Syst. Evol. Microbiol.">
        <title>The Global Catalogue of Microorganisms (GCM) 10K type strain sequencing project: providing services to taxonomists for standard genome sequencing and annotation.</title>
        <authorList>
            <consortium name="The Broad Institute Genomics Platform"/>
            <consortium name="The Broad Institute Genome Sequencing Center for Infectious Disease"/>
            <person name="Wu L."/>
            <person name="Ma J."/>
        </authorList>
    </citation>
    <scope>NUCLEOTIDE SEQUENCE [LARGE SCALE GENOMIC DNA]</scope>
    <source>
        <strain evidence="3">JCM 16908</strain>
    </source>
</reference>
<accession>A0ABP7ICS7</accession>
<evidence type="ECO:0000313" key="2">
    <source>
        <dbReference type="EMBL" id="GAA3815192.1"/>
    </source>
</evidence>
<comment type="caution">
    <text evidence="2">The sequence shown here is derived from an EMBL/GenBank/DDBJ whole genome shotgun (WGS) entry which is preliminary data.</text>
</comment>
<proteinExistence type="predicted"/>
<dbReference type="RefSeq" id="WP_344941941.1">
    <property type="nucleotide sequence ID" value="NZ_BAAAZR010000008.1"/>
</dbReference>
<protein>
    <recommendedName>
        <fullName evidence="4">Intein C-terminal splicing domain-containing protein</fullName>
    </recommendedName>
</protein>